<accession>A0A7K0KIB2</accession>
<protein>
    <submittedName>
        <fullName evidence="2">Virulence protein E</fullName>
    </submittedName>
</protein>
<comment type="caution">
    <text evidence="2">The sequence shown here is derived from an EMBL/GenBank/DDBJ whole genome shotgun (WGS) entry which is preliminary data.</text>
</comment>
<evidence type="ECO:0000313" key="3">
    <source>
        <dbReference type="Proteomes" id="UP000438914"/>
    </source>
</evidence>
<dbReference type="Proteomes" id="UP000438914">
    <property type="component" value="Unassembled WGS sequence"/>
</dbReference>
<dbReference type="Pfam" id="PF08800">
    <property type="entry name" value="BT4734-like_N"/>
    <property type="match status" value="1"/>
</dbReference>
<feature type="domain" description="BT4734-like N-terminal" evidence="1">
    <location>
        <begin position="65"/>
        <end position="176"/>
    </location>
</feature>
<gene>
    <name evidence="2" type="ORF">FYJ73_13535</name>
</gene>
<proteinExistence type="predicted"/>
<evidence type="ECO:0000259" key="1">
    <source>
        <dbReference type="Pfam" id="PF08800"/>
    </source>
</evidence>
<dbReference type="AlphaFoldDB" id="A0A7K0KIB2"/>
<dbReference type="EMBL" id="VUNG01000046">
    <property type="protein sequence ID" value="MST85671.1"/>
    <property type="molecule type" value="Genomic_DNA"/>
</dbReference>
<evidence type="ECO:0000313" key="2">
    <source>
        <dbReference type="EMBL" id="MST85671.1"/>
    </source>
</evidence>
<name>A0A7K0KIB2_9BACT</name>
<keyword evidence="3" id="KW-1185">Reference proteome</keyword>
<dbReference type="RefSeq" id="WP_154535259.1">
    <property type="nucleotide sequence ID" value="NZ_VUNG01000046.1"/>
</dbReference>
<organism evidence="2 3">
    <name type="scientific">Hallella mizrahii</name>
    <dbReference type="NCBI Taxonomy" id="2606637"/>
    <lineage>
        <taxon>Bacteria</taxon>
        <taxon>Pseudomonadati</taxon>
        <taxon>Bacteroidota</taxon>
        <taxon>Bacteroidia</taxon>
        <taxon>Bacteroidales</taxon>
        <taxon>Prevotellaceae</taxon>
        <taxon>Hallella</taxon>
    </lineage>
</organism>
<reference evidence="2 3" key="1">
    <citation type="submission" date="2019-08" db="EMBL/GenBank/DDBJ databases">
        <title>In-depth cultivation of the pig gut microbiome towards novel bacterial diversity and tailored functional studies.</title>
        <authorList>
            <person name="Wylensek D."/>
            <person name="Hitch T.C.A."/>
            <person name="Clavel T."/>
        </authorList>
    </citation>
    <scope>NUCLEOTIDE SEQUENCE [LARGE SCALE GENOMIC DNA]</scope>
    <source>
        <strain evidence="2 3">LKV-178-WT-2A</strain>
    </source>
</reference>
<dbReference type="InterPro" id="IPR014907">
    <property type="entry name" value="BT4734-like_N"/>
</dbReference>
<sequence length="199" mass="23104">MEMTEDYQFSFFRKPIHNTEPIRAVGIVDIYRYIVGHYAEPQTKALRMLEDRKEAKRYKTANFDFCCFSGLFRKRCERELLMHSGLMCIDFDHVVDLAKLKEQLLGNEYFDTELLFVSPSGNGLKWIIPVALQGMEHSRYFKAVANCLESSGLPKVDRSGCDVSRSCLLPYDPNAYINPKYEDDVKENIFRARLGECPF</sequence>